<dbReference type="GO" id="GO:0008171">
    <property type="term" value="F:O-methyltransferase activity"/>
    <property type="evidence" value="ECO:0007669"/>
    <property type="project" value="InterPro"/>
</dbReference>
<reference evidence="5 6" key="1">
    <citation type="submission" date="2017-11" db="EMBL/GenBank/DDBJ databases">
        <title>Comparative genomics of Botrytis spp.</title>
        <authorList>
            <person name="Valero-Jimenez C.A."/>
            <person name="Tapia P."/>
            <person name="Veloso J."/>
            <person name="Silva-Moreno E."/>
            <person name="Staats M."/>
            <person name="Valdes J.H."/>
            <person name="Van Kan J.A.L."/>
        </authorList>
    </citation>
    <scope>NUCLEOTIDE SEQUENCE [LARGE SCALE GENOMIC DNA]</scope>
    <source>
        <strain evidence="5 6">MUCL2830</strain>
    </source>
</reference>
<evidence type="ECO:0000256" key="2">
    <source>
        <dbReference type="ARBA" id="ARBA00022679"/>
    </source>
</evidence>
<dbReference type="PROSITE" id="PS51682">
    <property type="entry name" value="SAM_OMT_I"/>
    <property type="match status" value="1"/>
</dbReference>
<evidence type="ECO:0000313" key="6">
    <source>
        <dbReference type="Proteomes" id="UP000297299"/>
    </source>
</evidence>
<dbReference type="PANTHER" id="PTHR43167">
    <property type="entry name" value="PUTATIVE (AFU_ORTHOLOGUE AFUA_6G01830)-RELATED"/>
    <property type="match status" value="1"/>
</dbReference>
<dbReference type="OrthoDB" id="4863010at2759"/>
<evidence type="ECO:0000256" key="1">
    <source>
        <dbReference type="ARBA" id="ARBA00022603"/>
    </source>
</evidence>
<keyword evidence="6" id="KW-1185">Reference proteome</keyword>
<evidence type="ECO:0000256" key="3">
    <source>
        <dbReference type="ARBA" id="ARBA00022691"/>
    </source>
</evidence>
<protein>
    <recommendedName>
        <fullName evidence="7">O-methyltransferase domain-containing protein</fullName>
    </recommendedName>
</protein>
<evidence type="ECO:0000313" key="5">
    <source>
        <dbReference type="EMBL" id="TEY80333.1"/>
    </source>
</evidence>
<comment type="similarity">
    <text evidence="4">Belongs to the class I-like SAM-binding methyltransferase superfamily. Cation-dependent O-methyltransferase family.</text>
</comment>
<evidence type="ECO:0000256" key="4">
    <source>
        <dbReference type="ARBA" id="ARBA00023453"/>
    </source>
</evidence>
<dbReference type="PANTHER" id="PTHR43167:SF1">
    <property type="entry name" value="PUTATIVE (AFU_ORTHOLOGUE AFUA_6G01830)-RELATED"/>
    <property type="match status" value="1"/>
</dbReference>
<dbReference type="GO" id="GO:0032259">
    <property type="term" value="P:methylation"/>
    <property type="evidence" value="ECO:0007669"/>
    <property type="project" value="UniProtKB-KW"/>
</dbReference>
<dbReference type="EMBL" id="PHWZ01000039">
    <property type="protein sequence ID" value="TEY80333.1"/>
    <property type="molecule type" value="Genomic_DNA"/>
</dbReference>
<dbReference type="InterPro" id="IPR029063">
    <property type="entry name" value="SAM-dependent_MTases_sf"/>
</dbReference>
<dbReference type="CDD" id="cd02440">
    <property type="entry name" value="AdoMet_MTases"/>
    <property type="match status" value="1"/>
</dbReference>
<dbReference type="Pfam" id="PF13578">
    <property type="entry name" value="Methyltransf_24"/>
    <property type="match status" value="1"/>
</dbReference>
<sequence length="226" mass="25229">MSSSTTNPIIAPLRIHTLLLRLHHESLTQETLLRSRYTKNDAADFDTIVRDAFIALDQEKCQFIYQISRATAARNIVEVGTSFGVSTIYLALAVARNLEIVGGEGRVIATEKESGKAEKARAYWREAGEECVSRYIELREGDLLETLKRDLPVIDLVLLDIWTPVALPALKILEPRTRKGAVVIVDNIVDSAEGYADLLDHLMEPANGYTNLTLPYDKGLQMSIKF</sequence>
<dbReference type="AlphaFoldDB" id="A0A4Y8DCA2"/>
<evidence type="ECO:0008006" key="7">
    <source>
        <dbReference type="Google" id="ProtNLM"/>
    </source>
</evidence>
<keyword evidence="2" id="KW-0808">Transferase</keyword>
<gene>
    <name evidence="5" type="ORF">BOTCAL_0039g00300</name>
</gene>
<keyword evidence="3" id="KW-0949">S-adenosyl-L-methionine</keyword>
<dbReference type="Gene3D" id="3.40.50.150">
    <property type="entry name" value="Vaccinia Virus protein VP39"/>
    <property type="match status" value="1"/>
</dbReference>
<keyword evidence="1" id="KW-0489">Methyltransferase</keyword>
<dbReference type="Proteomes" id="UP000297299">
    <property type="component" value="Unassembled WGS sequence"/>
</dbReference>
<accession>A0A4Y8DCA2</accession>
<proteinExistence type="inferred from homology"/>
<dbReference type="InterPro" id="IPR002935">
    <property type="entry name" value="SAM_O-MeTrfase"/>
</dbReference>
<name>A0A4Y8DCA2_9HELO</name>
<organism evidence="5 6">
    <name type="scientific">Botryotinia calthae</name>
    <dbReference type="NCBI Taxonomy" id="38488"/>
    <lineage>
        <taxon>Eukaryota</taxon>
        <taxon>Fungi</taxon>
        <taxon>Dikarya</taxon>
        <taxon>Ascomycota</taxon>
        <taxon>Pezizomycotina</taxon>
        <taxon>Leotiomycetes</taxon>
        <taxon>Helotiales</taxon>
        <taxon>Sclerotiniaceae</taxon>
        <taxon>Botryotinia</taxon>
    </lineage>
</organism>
<dbReference type="SUPFAM" id="SSF53335">
    <property type="entry name" value="S-adenosyl-L-methionine-dependent methyltransferases"/>
    <property type="match status" value="1"/>
</dbReference>
<comment type="caution">
    <text evidence="5">The sequence shown here is derived from an EMBL/GenBank/DDBJ whole genome shotgun (WGS) entry which is preliminary data.</text>
</comment>